<gene>
    <name evidence="1" type="ORF">AWB75_01306</name>
</gene>
<dbReference type="AlphaFoldDB" id="A0A157ZW85"/>
<proteinExistence type="predicted"/>
<comment type="caution">
    <text evidence="1">The sequence shown here is derived from an EMBL/GenBank/DDBJ whole genome shotgun (WGS) entry which is preliminary data.</text>
</comment>
<organism evidence="1 2">
    <name type="scientific">Caballeronia catudaia</name>
    <dbReference type="NCBI Taxonomy" id="1777136"/>
    <lineage>
        <taxon>Bacteria</taxon>
        <taxon>Pseudomonadati</taxon>
        <taxon>Pseudomonadota</taxon>
        <taxon>Betaproteobacteria</taxon>
        <taxon>Burkholderiales</taxon>
        <taxon>Burkholderiaceae</taxon>
        <taxon>Caballeronia</taxon>
    </lineage>
</organism>
<evidence type="ECO:0000313" key="2">
    <source>
        <dbReference type="Proteomes" id="UP000054870"/>
    </source>
</evidence>
<keyword evidence="2" id="KW-1185">Reference proteome</keyword>
<name>A0A157ZW85_9BURK</name>
<sequence length="48" mass="5550">MLANTSLDQFSLLDELPFATPVWHPFVQHAQDAVQETKQETEERSHRA</sequence>
<reference evidence="1" key="1">
    <citation type="submission" date="2016-01" db="EMBL/GenBank/DDBJ databases">
        <authorList>
            <person name="Peeters C."/>
        </authorList>
    </citation>
    <scope>NUCLEOTIDE SEQUENCE [LARGE SCALE GENOMIC DNA]</scope>
    <source>
        <strain evidence="1">LMG 29318</strain>
    </source>
</reference>
<dbReference type="EMBL" id="FCOF02000004">
    <property type="protein sequence ID" value="SAK49753.1"/>
    <property type="molecule type" value="Genomic_DNA"/>
</dbReference>
<protein>
    <submittedName>
        <fullName evidence="1">Uncharacterized protein</fullName>
    </submittedName>
</protein>
<accession>A0A157ZW85</accession>
<dbReference type="Proteomes" id="UP000054870">
    <property type="component" value="Unassembled WGS sequence"/>
</dbReference>
<evidence type="ECO:0000313" key="1">
    <source>
        <dbReference type="EMBL" id="SAK49753.1"/>
    </source>
</evidence>